<proteinExistence type="inferred from homology"/>
<feature type="domain" description="C2H2-type" evidence="6">
    <location>
        <begin position="178"/>
        <end position="207"/>
    </location>
</feature>
<dbReference type="SUPFAM" id="SSF57667">
    <property type="entry name" value="beta-beta-alpha zinc fingers"/>
    <property type="match status" value="2"/>
</dbReference>
<evidence type="ECO:0000259" key="6">
    <source>
        <dbReference type="PROSITE" id="PS50157"/>
    </source>
</evidence>
<evidence type="ECO:0000313" key="7">
    <source>
        <dbReference type="EMBL" id="KAK4878453.1"/>
    </source>
</evidence>
<comment type="similarity">
    <text evidence="4">Belongs to the ZNF277 family.</text>
</comment>
<gene>
    <name evidence="7" type="ORF">RN001_010959</name>
</gene>
<sequence length="363" mass="43521">MLGPLAFDTTSLSLTNEDTQCLMCCTKYNLKQSLPSFLKHIFDIHHIVIEKPQHIDDFALYLSHWRERFKKTPIEQIIPAVIVKPSNHKYFVLSDLLKEDKVLRHKLKLEAMLRTQEFEREDTTFKTPCLFCKLMFEGKRSCYLTHLSNDHNVRLGNPQNLVYVDDLLKQIEKKLNLLQCLYCEKTFTDRNVLKDHMRKKQHKRINPNNRFYDKYYAVTYLEDHQCNTHVEDLPLEENSDREYADWNESELTITCLFCSHSDKDISNVCLHMNSKHRFNFYNVSKHLDFYQKVKLVNYIRRQIHCLHCIYCDESLQDRDSLEMHLKICQQGHLPDSKLFDQPEFYFPTFENDCFLHYLDDIDD</sequence>
<keyword evidence="8" id="KW-1185">Reference proteome</keyword>
<comment type="caution">
    <text evidence="7">The sequence shown here is derived from an EMBL/GenBank/DDBJ whole genome shotgun (WGS) entry which is preliminary data.</text>
</comment>
<evidence type="ECO:0000256" key="2">
    <source>
        <dbReference type="ARBA" id="ARBA00022771"/>
    </source>
</evidence>
<dbReference type="InterPro" id="IPR041661">
    <property type="entry name" value="ZN622/Rei1/Reh1_Znf-C2H2"/>
</dbReference>
<dbReference type="EMBL" id="JARPUR010000004">
    <property type="protein sequence ID" value="KAK4878453.1"/>
    <property type="molecule type" value="Genomic_DNA"/>
</dbReference>
<dbReference type="Pfam" id="PF12756">
    <property type="entry name" value="zf-C2H2_2"/>
    <property type="match status" value="2"/>
</dbReference>
<dbReference type="Proteomes" id="UP001353858">
    <property type="component" value="Unassembled WGS sequence"/>
</dbReference>
<dbReference type="AlphaFoldDB" id="A0AAN7P8J4"/>
<name>A0AAN7P8J4_9COLE</name>
<evidence type="ECO:0000313" key="8">
    <source>
        <dbReference type="Proteomes" id="UP001353858"/>
    </source>
</evidence>
<dbReference type="PANTHER" id="PTHR13267">
    <property type="entry name" value="ZINC FINGER PROTEIN 277"/>
    <property type="match status" value="1"/>
</dbReference>
<keyword evidence="3" id="KW-0862">Zinc</keyword>
<evidence type="ECO:0000256" key="1">
    <source>
        <dbReference type="ARBA" id="ARBA00022723"/>
    </source>
</evidence>
<dbReference type="InterPro" id="IPR040048">
    <property type="entry name" value="ZNF277"/>
</dbReference>
<dbReference type="Gene3D" id="3.30.160.60">
    <property type="entry name" value="Classic Zinc Finger"/>
    <property type="match status" value="1"/>
</dbReference>
<evidence type="ECO:0000256" key="4">
    <source>
        <dbReference type="ARBA" id="ARBA00034119"/>
    </source>
</evidence>
<evidence type="ECO:0000256" key="5">
    <source>
        <dbReference type="PROSITE-ProRule" id="PRU00042"/>
    </source>
</evidence>
<keyword evidence="1" id="KW-0479">Metal-binding</keyword>
<accession>A0AAN7P8J4</accession>
<dbReference type="GO" id="GO:0008270">
    <property type="term" value="F:zinc ion binding"/>
    <property type="evidence" value="ECO:0007669"/>
    <property type="project" value="UniProtKB-KW"/>
</dbReference>
<reference evidence="8" key="1">
    <citation type="submission" date="2023-01" db="EMBL/GenBank/DDBJ databases">
        <title>Key to firefly adult light organ development and bioluminescence: homeobox transcription factors regulate luciferase expression and transportation to peroxisome.</title>
        <authorList>
            <person name="Fu X."/>
        </authorList>
    </citation>
    <scope>NUCLEOTIDE SEQUENCE [LARGE SCALE GENOMIC DNA]</scope>
</reference>
<dbReference type="InterPro" id="IPR013087">
    <property type="entry name" value="Znf_C2H2_type"/>
</dbReference>
<evidence type="ECO:0000256" key="3">
    <source>
        <dbReference type="ARBA" id="ARBA00022833"/>
    </source>
</evidence>
<dbReference type="PROSITE" id="PS50157">
    <property type="entry name" value="ZINC_FINGER_C2H2_2"/>
    <property type="match status" value="1"/>
</dbReference>
<dbReference type="PROSITE" id="PS00028">
    <property type="entry name" value="ZINC_FINGER_C2H2_1"/>
    <property type="match status" value="1"/>
</dbReference>
<dbReference type="SMART" id="SM00355">
    <property type="entry name" value="ZnF_C2H2"/>
    <property type="match status" value="4"/>
</dbReference>
<dbReference type="PANTHER" id="PTHR13267:SF3">
    <property type="entry name" value="ZINC FINGER PROTEIN 277"/>
    <property type="match status" value="1"/>
</dbReference>
<protein>
    <recommendedName>
        <fullName evidence="6">C2H2-type domain-containing protein</fullName>
    </recommendedName>
</protein>
<keyword evidence="2 5" id="KW-0863">Zinc-finger</keyword>
<organism evidence="7 8">
    <name type="scientific">Aquatica leii</name>
    <dbReference type="NCBI Taxonomy" id="1421715"/>
    <lineage>
        <taxon>Eukaryota</taxon>
        <taxon>Metazoa</taxon>
        <taxon>Ecdysozoa</taxon>
        <taxon>Arthropoda</taxon>
        <taxon>Hexapoda</taxon>
        <taxon>Insecta</taxon>
        <taxon>Pterygota</taxon>
        <taxon>Neoptera</taxon>
        <taxon>Endopterygota</taxon>
        <taxon>Coleoptera</taxon>
        <taxon>Polyphaga</taxon>
        <taxon>Elateriformia</taxon>
        <taxon>Elateroidea</taxon>
        <taxon>Lampyridae</taxon>
        <taxon>Luciolinae</taxon>
        <taxon>Aquatica</taxon>
    </lineage>
</organism>
<dbReference type="InterPro" id="IPR036236">
    <property type="entry name" value="Znf_C2H2_sf"/>
</dbReference>